<sequence length="234" mass="26469">MPIPDPGFVLIDLPPIPPDVLESYHDVELDPYMGNQTRYKRFSQYKMTFDKEDGWGFALLPPRAYTAFKEFNPVAGGIRRHYEPISVDFTPVVKVVSDGPLPLDDGEDWQINVHQNRSRAFSDKPGQLTPEGVHQDGHEYVMIAVLARHNVKGGEMRLWRPGKDEPFWRGTLLPGQAALLDDRAIMHDVTDLQPDGEDAYRDILIVSFSRWKEKWYGEEHDSAVLAGGAEAPAT</sequence>
<organism evidence="1 2">
    <name type="scientific">Amycolatopsis minnesotensis</name>
    <dbReference type="NCBI Taxonomy" id="337894"/>
    <lineage>
        <taxon>Bacteria</taxon>
        <taxon>Bacillati</taxon>
        <taxon>Actinomycetota</taxon>
        <taxon>Actinomycetes</taxon>
        <taxon>Pseudonocardiales</taxon>
        <taxon>Pseudonocardiaceae</taxon>
        <taxon>Amycolatopsis</taxon>
    </lineage>
</organism>
<dbReference type="EMBL" id="BAAANN010000060">
    <property type="protein sequence ID" value="GAA1991588.1"/>
    <property type="molecule type" value="Genomic_DNA"/>
</dbReference>
<evidence type="ECO:0000313" key="1">
    <source>
        <dbReference type="EMBL" id="GAA1991588.1"/>
    </source>
</evidence>
<dbReference type="Proteomes" id="UP001501116">
    <property type="component" value="Unassembled WGS sequence"/>
</dbReference>
<accession>A0ABN2SU54</accession>
<dbReference type="InterPro" id="IPR018724">
    <property type="entry name" value="2OG-Fe_dioxygenase"/>
</dbReference>
<keyword evidence="2" id="KW-1185">Reference proteome</keyword>
<name>A0ABN2SU54_9PSEU</name>
<protein>
    <recommendedName>
        <fullName evidence="3">BsmA domain containing protein</fullName>
    </recommendedName>
</protein>
<comment type="caution">
    <text evidence="1">The sequence shown here is derived from an EMBL/GenBank/DDBJ whole genome shotgun (WGS) entry which is preliminary data.</text>
</comment>
<evidence type="ECO:0000313" key="2">
    <source>
        <dbReference type="Proteomes" id="UP001501116"/>
    </source>
</evidence>
<dbReference type="Gene3D" id="2.60.120.620">
    <property type="entry name" value="q2cbj1_9rhob like domain"/>
    <property type="match status" value="1"/>
</dbReference>
<proteinExistence type="predicted"/>
<evidence type="ECO:0008006" key="3">
    <source>
        <dbReference type="Google" id="ProtNLM"/>
    </source>
</evidence>
<reference evidence="1 2" key="1">
    <citation type="journal article" date="2019" name="Int. J. Syst. Evol. Microbiol.">
        <title>The Global Catalogue of Microorganisms (GCM) 10K type strain sequencing project: providing services to taxonomists for standard genome sequencing and annotation.</title>
        <authorList>
            <consortium name="The Broad Institute Genomics Platform"/>
            <consortium name="The Broad Institute Genome Sequencing Center for Infectious Disease"/>
            <person name="Wu L."/>
            <person name="Ma J."/>
        </authorList>
    </citation>
    <scope>NUCLEOTIDE SEQUENCE [LARGE SCALE GENOMIC DNA]</scope>
    <source>
        <strain evidence="1 2">JCM 14545</strain>
    </source>
</reference>
<dbReference type="RefSeq" id="WP_344431364.1">
    <property type="nucleotide sequence ID" value="NZ_BAAANN010000060.1"/>
</dbReference>
<gene>
    <name evidence="1" type="ORF">GCM10009754_82850</name>
</gene>
<dbReference type="Pfam" id="PF10014">
    <property type="entry name" value="2OG-Fe_Oxy_2"/>
    <property type="match status" value="1"/>
</dbReference>